<proteinExistence type="predicted"/>
<dbReference type="SUPFAM" id="SSF52540">
    <property type="entry name" value="P-loop containing nucleoside triphosphate hydrolases"/>
    <property type="match status" value="1"/>
</dbReference>
<protein>
    <recommendedName>
        <fullName evidence="7">DNA 3'-5' helicase</fullName>
        <ecNumber evidence="7">5.6.2.4</ecNumber>
    </recommendedName>
    <alternativeName>
        <fullName evidence="8">DNA 3'-5' helicase II</fullName>
    </alternativeName>
</protein>
<comment type="catalytic activity">
    <reaction evidence="6">
        <text>Couples ATP hydrolysis with the unwinding of duplex DNA by translocating in the 3'-5' direction.</text>
        <dbReference type="EC" id="5.6.2.4"/>
    </reaction>
</comment>
<feature type="domain" description="UvrD-like helicase ATP-binding" evidence="11">
    <location>
        <begin position="14"/>
        <end position="655"/>
    </location>
</feature>
<dbReference type="InterPro" id="IPR000212">
    <property type="entry name" value="DNA_helicase_UvrD/REP"/>
</dbReference>
<dbReference type="EMBL" id="JACORT010000002">
    <property type="protein sequence ID" value="MBC5782651.1"/>
    <property type="molecule type" value="Genomic_DNA"/>
</dbReference>
<keyword evidence="4 10" id="KW-0067">ATP-binding</keyword>
<evidence type="ECO:0000256" key="1">
    <source>
        <dbReference type="ARBA" id="ARBA00022741"/>
    </source>
</evidence>
<keyword evidence="13" id="KW-1185">Reference proteome</keyword>
<name>A0A923SAC9_9BURK</name>
<dbReference type="GO" id="GO:0005524">
    <property type="term" value="F:ATP binding"/>
    <property type="evidence" value="ECO:0007669"/>
    <property type="project" value="UniProtKB-UniRule"/>
</dbReference>
<dbReference type="PROSITE" id="PS51198">
    <property type="entry name" value="UVRD_HELICASE_ATP_BIND"/>
    <property type="match status" value="1"/>
</dbReference>
<evidence type="ECO:0000256" key="6">
    <source>
        <dbReference type="ARBA" id="ARBA00034617"/>
    </source>
</evidence>
<keyword evidence="1 10" id="KW-0547">Nucleotide-binding</keyword>
<dbReference type="Pfam" id="PF00580">
    <property type="entry name" value="UvrD-helicase"/>
    <property type="match status" value="2"/>
</dbReference>
<comment type="caution">
    <text evidence="12">The sequence shown here is derived from an EMBL/GenBank/DDBJ whole genome shotgun (WGS) entry which is preliminary data.</text>
</comment>
<dbReference type="AlphaFoldDB" id="A0A923SAC9"/>
<gene>
    <name evidence="12" type="ORF">H8N03_06820</name>
</gene>
<evidence type="ECO:0000256" key="10">
    <source>
        <dbReference type="PROSITE-ProRule" id="PRU00560"/>
    </source>
</evidence>
<accession>A0A923SAC9</accession>
<dbReference type="GO" id="GO:0000725">
    <property type="term" value="P:recombinational repair"/>
    <property type="evidence" value="ECO:0007669"/>
    <property type="project" value="TreeGrafter"/>
</dbReference>
<evidence type="ECO:0000313" key="13">
    <source>
        <dbReference type="Proteomes" id="UP000608513"/>
    </source>
</evidence>
<dbReference type="InterPro" id="IPR014017">
    <property type="entry name" value="DNA_helicase_UvrD-like_C"/>
</dbReference>
<organism evidence="12 13">
    <name type="scientific">Ramlibacter cellulosilyticus</name>
    <dbReference type="NCBI Taxonomy" id="2764187"/>
    <lineage>
        <taxon>Bacteria</taxon>
        <taxon>Pseudomonadati</taxon>
        <taxon>Pseudomonadota</taxon>
        <taxon>Betaproteobacteria</taxon>
        <taxon>Burkholderiales</taxon>
        <taxon>Comamonadaceae</taxon>
        <taxon>Ramlibacter</taxon>
    </lineage>
</organism>
<evidence type="ECO:0000256" key="2">
    <source>
        <dbReference type="ARBA" id="ARBA00022801"/>
    </source>
</evidence>
<dbReference type="Proteomes" id="UP000608513">
    <property type="component" value="Unassembled WGS sequence"/>
</dbReference>
<dbReference type="EC" id="5.6.2.4" evidence="7"/>
<sequence>MTERMHAVAGQLFEANPEQLAVIGAGSDEWLLVVAGPGTGKTQVAAMRLVHLLEEGLQPAQILVLSFSRSAVATLSKRLVNLRLSDQGVIEDLRHLAIRTFDSWAFRVLRQSGEPVNELMSRTYEQNITAVTRMLDDSLNPIGDRLANIRHVIVDEFQDLPGVRAAMVASLLQRLNGNRGGAVGFTVLGDPVQAIYRFAARSGDQPLPEDPWEDLKRRMGPNLRELALTRNYRATEKLAAAAASLRKILGTPALDAGRKLEAMQRFLARMPTSTTDAKLGPSWLLQLPEGSLAILTRTNGEALRVWKMLLGDALEPPAIAVTLRLAGGRPPVPPWIAAVLSTFRHPTISRKVFDVVHAKARERLPEGTAANGGVPPLEIAWRRLARASGASDSALALDLDELRNRLAWPDAFPDDQIDDEAVVHITTVHQAKGMEFDNVALLDAQNRDSTEEPEDPLEQAHVGFVAVTRAGRHMGRLPNTCIFKPLTSRSFRGGRSRLVEWGAWTGKARWIQVQMGLEGDIELTSFVSLDLHKDEQGVASLQEVLAGSVSAFRNRKVVLSQAKAEGTSARARDIRYDIRLQQQDGEGLFLGRTSSQVTQDLLDLLWEPGYAIPRNIYNLRIAEVVSVAVNAELAESIPQPWHSSRIWLGITLAGTGDFKTWKRHAK</sequence>
<evidence type="ECO:0000256" key="4">
    <source>
        <dbReference type="ARBA" id="ARBA00022840"/>
    </source>
</evidence>
<dbReference type="InterPro" id="IPR027417">
    <property type="entry name" value="P-loop_NTPase"/>
</dbReference>
<comment type="catalytic activity">
    <reaction evidence="9">
        <text>ATP + H2O = ADP + phosphate + H(+)</text>
        <dbReference type="Rhea" id="RHEA:13065"/>
        <dbReference type="ChEBI" id="CHEBI:15377"/>
        <dbReference type="ChEBI" id="CHEBI:15378"/>
        <dbReference type="ChEBI" id="CHEBI:30616"/>
        <dbReference type="ChEBI" id="CHEBI:43474"/>
        <dbReference type="ChEBI" id="CHEBI:456216"/>
        <dbReference type="EC" id="5.6.2.4"/>
    </reaction>
</comment>
<dbReference type="GO" id="GO:0043138">
    <property type="term" value="F:3'-5' DNA helicase activity"/>
    <property type="evidence" value="ECO:0007669"/>
    <property type="project" value="UniProtKB-EC"/>
</dbReference>
<evidence type="ECO:0000256" key="9">
    <source>
        <dbReference type="ARBA" id="ARBA00048988"/>
    </source>
</evidence>
<dbReference type="PANTHER" id="PTHR11070:SF2">
    <property type="entry name" value="ATP-DEPENDENT DNA HELICASE SRS2"/>
    <property type="match status" value="1"/>
</dbReference>
<feature type="binding site" evidence="10">
    <location>
        <begin position="35"/>
        <end position="42"/>
    </location>
    <ligand>
        <name>ATP</name>
        <dbReference type="ChEBI" id="CHEBI:30616"/>
    </ligand>
</feature>
<dbReference type="GO" id="GO:0016787">
    <property type="term" value="F:hydrolase activity"/>
    <property type="evidence" value="ECO:0007669"/>
    <property type="project" value="UniProtKB-UniRule"/>
</dbReference>
<dbReference type="CDD" id="cd17932">
    <property type="entry name" value="DEXQc_UvrD"/>
    <property type="match status" value="1"/>
</dbReference>
<keyword evidence="3 10" id="KW-0347">Helicase</keyword>
<dbReference type="RefSeq" id="WP_222622873.1">
    <property type="nucleotide sequence ID" value="NZ_JACORT010000002.1"/>
</dbReference>
<evidence type="ECO:0000256" key="7">
    <source>
        <dbReference type="ARBA" id="ARBA00034808"/>
    </source>
</evidence>
<dbReference type="GO" id="GO:0003677">
    <property type="term" value="F:DNA binding"/>
    <property type="evidence" value="ECO:0007669"/>
    <property type="project" value="InterPro"/>
</dbReference>
<reference evidence="12" key="1">
    <citation type="submission" date="2020-08" db="EMBL/GenBank/DDBJ databases">
        <title>Ramlibacter sp. USB13 16S ribosomal RNA gene genome sequencing and assembly.</title>
        <authorList>
            <person name="Kang M."/>
        </authorList>
    </citation>
    <scope>NUCLEOTIDE SEQUENCE</scope>
    <source>
        <strain evidence="12">USB13</strain>
    </source>
</reference>
<evidence type="ECO:0000256" key="3">
    <source>
        <dbReference type="ARBA" id="ARBA00022806"/>
    </source>
</evidence>
<evidence type="ECO:0000256" key="5">
    <source>
        <dbReference type="ARBA" id="ARBA00023235"/>
    </source>
</evidence>
<evidence type="ECO:0000256" key="8">
    <source>
        <dbReference type="ARBA" id="ARBA00034923"/>
    </source>
</evidence>
<evidence type="ECO:0000259" key="11">
    <source>
        <dbReference type="PROSITE" id="PS51198"/>
    </source>
</evidence>
<dbReference type="InterPro" id="IPR014016">
    <property type="entry name" value="UvrD-like_ATP-bd"/>
</dbReference>
<dbReference type="PANTHER" id="PTHR11070">
    <property type="entry name" value="UVRD / RECB / PCRA DNA HELICASE FAMILY MEMBER"/>
    <property type="match status" value="1"/>
</dbReference>
<evidence type="ECO:0000313" key="12">
    <source>
        <dbReference type="EMBL" id="MBC5782651.1"/>
    </source>
</evidence>
<keyword evidence="2 10" id="KW-0378">Hydrolase</keyword>
<dbReference type="Pfam" id="PF13361">
    <property type="entry name" value="UvrD_C"/>
    <property type="match status" value="1"/>
</dbReference>
<keyword evidence="5" id="KW-0413">Isomerase</keyword>
<dbReference type="Gene3D" id="3.40.50.300">
    <property type="entry name" value="P-loop containing nucleotide triphosphate hydrolases"/>
    <property type="match status" value="2"/>
</dbReference>